<dbReference type="GO" id="GO:0016020">
    <property type="term" value="C:membrane"/>
    <property type="evidence" value="ECO:0007669"/>
    <property type="project" value="InterPro"/>
</dbReference>
<keyword evidence="3" id="KW-0808">Transferase</keyword>
<organism evidence="5 6">
    <name type="scientific">Coccomyxa viridis</name>
    <dbReference type="NCBI Taxonomy" id="1274662"/>
    <lineage>
        <taxon>Eukaryota</taxon>
        <taxon>Viridiplantae</taxon>
        <taxon>Chlorophyta</taxon>
        <taxon>core chlorophytes</taxon>
        <taxon>Trebouxiophyceae</taxon>
        <taxon>Trebouxiophyceae incertae sedis</taxon>
        <taxon>Coccomyxaceae</taxon>
        <taxon>Coccomyxa</taxon>
    </lineage>
</organism>
<dbReference type="Pfam" id="PF14295">
    <property type="entry name" value="PAN_4"/>
    <property type="match status" value="2"/>
</dbReference>
<evidence type="ECO:0000256" key="3">
    <source>
        <dbReference type="ARBA" id="ARBA00022679"/>
    </source>
</evidence>
<gene>
    <name evidence="5" type="ORF">CVIRNUC_009880</name>
</gene>
<accession>A0AAV1IJ36</accession>
<dbReference type="InterPro" id="IPR003609">
    <property type="entry name" value="Pan_app"/>
</dbReference>
<dbReference type="GO" id="GO:0016757">
    <property type="term" value="F:glycosyltransferase activity"/>
    <property type="evidence" value="ECO:0007669"/>
    <property type="project" value="UniProtKB-KW"/>
</dbReference>
<evidence type="ECO:0000313" key="6">
    <source>
        <dbReference type="Proteomes" id="UP001314263"/>
    </source>
</evidence>
<name>A0AAV1IJ36_9CHLO</name>
<comment type="similarity">
    <text evidence="1">Belongs to the glycosyltransferase 34 family.</text>
</comment>
<protein>
    <recommendedName>
        <fullName evidence="4">Apple domain-containing protein</fullName>
    </recommendedName>
</protein>
<proteinExistence type="inferred from homology"/>
<dbReference type="EMBL" id="CAUYUE010000015">
    <property type="protein sequence ID" value="CAK0786666.1"/>
    <property type="molecule type" value="Genomic_DNA"/>
</dbReference>
<dbReference type="Proteomes" id="UP001314263">
    <property type="component" value="Unassembled WGS sequence"/>
</dbReference>
<dbReference type="InterPro" id="IPR029044">
    <property type="entry name" value="Nucleotide-diphossugar_trans"/>
</dbReference>
<dbReference type="PANTHER" id="PTHR31311:SF44">
    <property type="entry name" value="GLYCOSYLTRANSFERASE 2-RELATED"/>
    <property type="match status" value="1"/>
</dbReference>
<dbReference type="Gene3D" id="3.90.550.10">
    <property type="entry name" value="Spore Coat Polysaccharide Biosynthesis Protein SpsA, Chain A"/>
    <property type="match status" value="1"/>
</dbReference>
<reference evidence="5 6" key="1">
    <citation type="submission" date="2023-10" db="EMBL/GenBank/DDBJ databases">
        <authorList>
            <person name="Maclean D."/>
            <person name="Macfadyen A."/>
        </authorList>
    </citation>
    <scope>NUCLEOTIDE SEQUENCE [LARGE SCALE GENOMIC DNA]</scope>
</reference>
<keyword evidence="6" id="KW-1185">Reference proteome</keyword>
<dbReference type="AlphaFoldDB" id="A0AAV1IJ36"/>
<dbReference type="PANTHER" id="PTHR31311">
    <property type="entry name" value="XYLOGLUCAN 6-XYLOSYLTRANSFERASE 5-RELATED-RELATED"/>
    <property type="match status" value="1"/>
</dbReference>
<dbReference type="Pfam" id="PF05637">
    <property type="entry name" value="Glyco_transf_34"/>
    <property type="match status" value="2"/>
</dbReference>
<sequence length="873" mass="99487">MDKPRRAKIALAIQEVNSSTCSLAAAHYTGQVIALDHHKASSEACWKACRHKEGCTAWMWCAEESGCTDDSGRGIPFKACQLKREPMQAWGLPSASMAHSMKVANSYSGYIKHRRTDQRTFVRLHSAPLPTVLIAMYVPGARCQADKGDYFTRLSIMNKQDYVRWFSGELMIGTKTFDSSLRPAGHHEEGTWNKVGMLRKIMEDTPPERAEWIVYMQPETFFDDTTFAIPFDSYRDKDLVLIGNQTALRDGKMRETARQGRSALDMGVFMIRNTRWSRTLLDLLAHRARTTHSAQVLQRENNRIDPVVLALADLIADQPDRLLPHIHFEGDYCLACDWRRLDLKESAEVKKTKVWGDDNRSWNLFIVRFYDCEMCSGEAMTPDSLSACHRAVLEHYDFAYCRLQRLVDAIKREESAGNPLKQMLKAIDIPKHQLNESSIDLPIVPNRVLQHANKFHTPTDHECWAACIADAECNFWVWCASRAGCDEGGAFNGRYPHRGCELAAMPRGVPVQQWERGPLYSSISSGFVTEHHPARTWVSKKLGLPGKAADRVAVLTGIHPTPCTTPFGDYYMSLQLANKQDWARYHSYEVHQMAELVDSHMRPGPWQKVGYFRKARSRSPLAGAGLPADSALMPGTRNNSCASFAYPALQARGQLASCPSMPLLEIIGHRRISITTWLQALNTIPRERAEWFIWLDMDMVLENVTFDLPLDSYEGRDIIMWGQPEWIAKGHNAKGLNTGSVIIRNSDWSRMLVEDMATYGKYPVDWAKEAILRAAVPTYDMGMYEQNVLIYRLTSDPSMMQRMYFENAYCINCWYKDLDEPFIEYPPFVIHYAGCQMCTGYHQDKIPLCNAEFIRGYFEAQVRMNEQVARGRV</sequence>
<evidence type="ECO:0000259" key="4">
    <source>
        <dbReference type="Pfam" id="PF14295"/>
    </source>
</evidence>
<evidence type="ECO:0000313" key="5">
    <source>
        <dbReference type="EMBL" id="CAK0786666.1"/>
    </source>
</evidence>
<feature type="domain" description="Apple" evidence="4">
    <location>
        <begin position="27"/>
        <end position="83"/>
    </location>
</feature>
<keyword evidence="2" id="KW-0328">Glycosyltransferase</keyword>
<evidence type="ECO:0000256" key="2">
    <source>
        <dbReference type="ARBA" id="ARBA00022676"/>
    </source>
</evidence>
<dbReference type="InterPro" id="IPR008630">
    <property type="entry name" value="Glyco_trans_34"/>
</dbReference>
<feature type="domain" description="Apple" evidence="4">
    <location>
        <begin position="449"/>
        <end position="490"/>
    </location>
</feature>
<comment type="caution">
    <text evidence="5">The sequence shown here is derived from an EMBL/GenBank/DDBJ whole genome shotgun (WGS) entry which is preliminary data.</text>
</comment>
<evidence type="ECO:0000256" key="1">
    <source>
        <dbReference type="ARBA" id="ARBA00005664"/>
    </source>
</evidence>